<dbReference type="EMBL" id="BGZK01000579">
    <property type="protein sequence ID" value="GBP51292.1"/>
    <property type="molecule type" value="Genomic_DNA"/>
</dbReference>
<dbReference type="InterPro" id="IPR000210">
    <property type="entry name" value="BTB/POZ_dom"/>
</dbReference>
<dbReference type="SMART" id="SM00225">
    <property type="entry name" value="BTB"/>
    <property type="match status" value="1"/>
</dbReference>
<evidence type="ECO:0000256" key="3">
    <source>
        <dbReference type="ARBA" id="ARBA00023203"/>
    </source>
</evidence>
<comment type="caution">
    <text evidence="5">The sequence shown here is derived from an EMBL/GenBank/DDBJ whole genome shotgun (WGS) entry which is preliminary data.</text>
</comment>
<evidence type="ECO:0000313" key="5">
    <source>
        <dbReference type="EMBL" id="GBP51292.1"/>
    </source>
</evidence>
<dbReference type="InterPro" id="IPR011333">
    <property type="entry name" value="SKP1/BTB/POZ_sf"/>
</dbReference>
<dbReference type="Gene3D" id="3.30.710.10">
    <property type="entry name" value="Potassium Channel Kv1.1, Chain A"/>
    <property type="match status" value="1"/>
</dbReference>
<reference evidence="5 6" key="1">
    <citation type="journal article" date="2019" name="Commun. Biol.">
        <title>The bagworm genome reveals a unique fibroin gene that provides high tensile strength.</title>
        <authorList>
            <person name="Kono N."/>
            <person name="Nakamura H."/>
            <person name="Ohtoshi R."/>
            <person name="Tomita M."/>
            <person name="Numata K."/>
            <person name="Arakawa K."/>
        </authorList>
    </citation>
    <scope>NUCLEOTIDE SEQUENCE [LARGE SCALE GENOMIC DNA]</scope>
</reference>
<dbReference type="Pfam" id="PF07707">
    <property type="entry name" value="BACK"/>
    <property type="match status" value="1"/>
</dbReference>
<keyword evidence="2" id="KW-0677">Repeat</keyword>
<protein>
    <submittedName>
        <fullName evidence="5">Actin-binding protein IPP</fullName>
    </submittedName>
</protein>
<accession>A0A4C1WLB6</accession>
<dbReference type="SMART" id="SM00875">
    <property type="entry name" value="BACK"/>
    <property type="match status" value="1"/>
</dbReference>
<gene>
    <name evidence="5" type="primary">IPP</name>
    <name evidence="5" type="ORF">EVAR_34077_1</name>
</gene>
<dbReference type="PANTHER" id="PTHR24412:SF35">
    <property type="entry name" value="ACTIN-BINDING PROTEIN IPP"/>
    <property type="match status" value="1"/>
</dbReference>
<dbReference type="Pfam" id="PF00651">
    <property type="entry name" value="BTB"/>
    <property type="match status" value="1"/>
</dbReference>
<evidence type="ECO:0000313" key="6">
    <source>
        <dbReference type="Proteomes" id="UP000299102"/>
    </source>
</evidence>
<evidence type="ECO:0000259" key="4">
    <source>
        <dbReference type="PROSITE" id="PS50097"/>
    </source>
</evidence>
<keyword evidence="6" id="KW-1185">Reference proteome</keyword>
<dbReference type="InterPro" id="IPR011705">
    <property type="entry name" value="BACK"/>
</dbReference>
<dbReference type="SUPFAM" id="SSF54695">
    <property type="entry name" value="POZ domain"/>
    <property type="match status" value="1"/>
</dbReference>
<dbReference type="Gene3D" id="1.25.40.420">
    <property type="match status" value="1"/>
</dbReference>
<dbReference type="PROSITE" id="PS50097">
    <property type="entry name" value="BTB"/>
    <property type="match status" value="1"/>
</dbReference>
<evidence type="ECO:0000256" key="1">
    <source>
        <dbReference type="ARBA" id="ARBA00022441"/>
    </source>
</evidence>
<evidence type="ECO:0000256" key="2">
    <source>
        <dbReference type="ARBA" id="ARBA00022737"/>
    </source>
</evidence>
<dbReference type="STRING" id="151549.A0A4C1WLB6"/>
<dbReference type="Proteomes" id="UP000299102">
    <property type="component" value="Unassembled WGS sequence"/>
</dbReference>
<feature type="domain" description="BTB" evidence="4">
    <location>
        <begin position="29"/>
        <end position="95"/>
    </location>
</feature>
<dbReference type="AlphaFoldDB" id="A0A4C1WLB6"/>
<organism evidence="5 6">
    <name type="scientific">Eumeta variegata</name>
    <name type="common">Bagworm moth</name>
    <name type="synonym">Eumeta japonica</name>
    <dbReference type="NCBI Taxonomy" id="151549"/>
    <lineage>
        <taxon>Eukaryota</taxon>
        <taxon>Metazoa</taxon>
        <taxon>Ecdysozoa</taxon>
        <taxon>Arthropoda</taxon>
        <taxon>Hexapoda</taxon>
        <taxon>Insecta</taxon>
        <taxon>Pterygota</taxon>
        <taxon>Neoptera</taxon>
        <taxon>Endopterygota</taxon>
        <taxon>Lepidoptera</taxon>
        <taxon>Glossata</taxon>
        <taxon>Ditrysia</taxon>
        <taxon>Tineoidea</taxon>
        <taxon>Psychidae</taxon>
        <taxon>Oiketicinae</taxon>
        <taxon>Eumeta</taxon>
    </lineage>
</organism>
<keyword evidence="1" id="KW-0880">Kelch repeat</keyword>
<name>A0A4C1WLB6_EUMVA</name>
<keyword evidence="3" id="KW-0009">Actin-binding</keyword>
<dbReference type="OrthoDB" id="10249567at2759"/>
<sequence length="305" mass="34315">MEFHDKEVVISSKRAAAKFEECRQNLKFCDVTLQSEEVAVKAHRIVLAAASPYFEALFKEGLQEHKELVNCSDIPSNVLPLLVEFIYTGHVTIQSSMVQELMAAAHMLRLDSLVTGCARYLKTQLNISNALSMLSLAETLGCSKLSECALDYIGDYWTIIAQRKELLELSLTVFIKMLSSDRFVTDNEHEVVYAVVRWLEHKPAARAPHCFELVRHLRLGCVPGHILEEIWETVRDKRVAEGLRLSKRKTKGSPTDNALVGCYVSRKTLGRSADLNMKIKHTVFNTSAADLADLERTGEAQPRLI</sequence>
<proteinExistence type="predicted"/>
<dbReference type="PANTHER" id="PTHR24412">
    <property type="entry name" value="KELCH PROTEIN"/>
    <property type="match status" value="1"/>
</dbReference>